<protein>
    <recommendedName>
        <fullName evidence="7">Peptidase S8/S53 domain-containing protein</fullName>
    </recommendedName>
</protein>
<feature type="compositionally biased region" description="Polar residues" evidence="6">
    <location>
        <begin position="672"/>
        <end position="698"/>
    </location>
</feature>
<organism evidence="8 9">
    <name type="scientific">Colletotrichum orchidophilum</name>
    <dbReference type="NCBI Taxonomy" id="1209926"/>
    <lineage>
        <taxon>Eukaryota</taxon>
        <taxon>Fungi</taxon>
        <taxon>Dikarya</taxon>
        <taxon>Ascomycota</taxon>
        <taxon>Pezizomycotina</taxon>
        <taxon>Sordariomycetes</taxon>
        <taxon>Hypocreomycetidae</taxon>
        <taxon>Glomerellales</taxon>
        <taxon>Glomerellaceae</taxon>
        <taxon>Colletotrichum</taxon>
    </lineage>
</organism>
<feature type="region of interest" description="Disordered" evidence="6">
    <location>
        <begin position="310"/>
        <end position="330"/>
    </location>
</feature>
<dbReference type="PROSITE" id="PS51892">
    <property type="entry name" value="SUBTILASE"/>
    <property type="match status" value="1"/>
</dbReference>
<dbReference type="InterPro" id="IPR036852">
    <property type="entry name" value="Peptidase_S8/S53_dom_sf"/>
</dbReference>
<accession>A0A1G4AWQ4</accession>
<dbReference type="GO" id="GO:0006508">
    <property type="term" value="P:proteolysis"/>
    <property type="evidence" value="ECO:0007669"/>
    <property type="project" value="UniProtKB-KW"/>
</dbReference>
<comment type="similarity">
    <text evidence="5">Belongs to the peptidase S8 family.</text>
</comment>
<evidence type="ECO:0000256" key="6">
    <source>
        <dbReference type="SAM" id="MobiDB-lite"/>
    </source>
</evidence>
<evidence type="ECO:0000256" key="5">
    <source>
        <dbReference type="PROSITE-ProRule" id="PRU01240"/>
    </source>
</evidence>
<dbReference type="Proteomes" id="UP000176998">
    <property type="component" value="Unassembled WGS sequence"/>
</dbReference>
<evidence type="ECO:0000256" key="2">
    <source>
        <dbReference type="ARBA" id="ARBA00022801"/>
    </source>
</evidence>
<dbReference type="Gene3D" id="1.25.40.20">
    <property type="entry name" value="Ankyrin repeat-containing domain"/>
    <property type="match status" value="1"/>
</dbReference>
<feature type="active site" description="Charge relay system" evidence="5">
    <location>
        <position position="1090"/>
    </location>
</feature>
<dbReference type="InterPro" id="IPR015500">
    <property type="entry name" value="Peptidase_S8_subtilisin-rel"/>
</dbReference>
<evidence type="ECO:0000313" key="9">
    <source>
        <dbReference type="Proteomes" id="UP000176998"/>
    </source>
</evidence>
<feature type="region of interest" description="Disordered" evidence="6">
    <location>
        <begin position="583"/>
        <end position="712"/>
    </location>
</feature>
<feature type="compositionally biased region" description="Acidic residues" evidence="6">
    <location>
        <begin position="314"/>
        <end position="324"/>
    </location>
</feature>
<evidence type="ECO:0000259" key="7">
    <source>
        <dbReference type="Pfam" id="PF00082"/>
    </source>
</evidence>
<dbReference type="EMBL" id="MJBS01000117">
    <property type="protein sequence ID" value="OHE93567.1"/>
    <property type="molecule type" value="Genomic_DNA"/>
</dbReference>
<feature type="repeat" description="ANK" evidence="4">
    <location>
        <begin position="429"/>
        <end position="461"/>
    </location>
</feature>
<comment type="caution">
    <text evidence="8">The sequence shown here is derived from an EMBL/GenBank/DDBJ whole genome shotgun (WGS) entry which is preliminary data.</text>
</comment>
<keyword evidence="1 5" id="KW-0645">Protease</keyword>
<dbReference type="InterPro" id="IPR002110">
    <property type="entry name" value="Ankyrin_rpt"/>
</dbReference>
<evidence type="ECO:0000256" key="4">
    <source>
        <dbReference type="PROSITE-ProRule" id="PRU00023"/>
    </source>
</evidence>
<sequence length="1357" mass="152528">MDHVTNFSQLDQLDRSEDSDLIDDEEEAIYSISTQLYPSDGKADYRTRNSKADPFQRTTVVDRDGVVSIRCKILDVVHGTMSPDNPTSFATLNVFKCAFISRRHSRRASSADVELVFKGRGAGAPDPEVVEIAPQGKFCLMPETEENTVTREVSGGVTVPLVGGPGAEGMLKWQEVGVRQKKKYTTVIGEARLLGRNEGEDDSAAWTLLENPITCDGVPEALTGAILLKRRDGFSHFQCDFSITVKTDRWTAFANFFKSLPLDDPILFDPRLPPTNKLMIYATNSLANISLRDFENINIMKIKTASVPLPSTDPDADYESDNSEGSEYYSGIDDQPEENLLARLENELAEKIWDFQGRKDDQSRKQREELLSKFFSQHSSTIRSKTPHFLENIFHILARIREPRISKLKLLVYWVVQHHWQLLTEHDRQGMTGFHLAIQSENHKLVRYLLDAYTKYHKADESGIENILGATYHENNSLHLAMKDMTPILGKMKQSGQLEAIIKLIDNASTKILTTKNEHGFTPLHLAVEAKKCTPQQLIIIKKLVERCDASLDVRGGKDGTYFSPYQYLMRTYQELPELLGVGTGSSTRNANLKSKNTDDGRMKAATKSPLDQIGRVKRMYSAEKPRNQVYSSELTPTQEVSDHPSSITDTNQYRSRSENLSSYPVKGGQGSNNFQKPDSGETPGQRSNNTQSLQTKPTMDGPKTSLDGNTSVLSREQQTQFSTTMAAAQMTPGQKNSTKTKTNQTQDRATTESVNEIATFLKHVYLRKRSRHLALDFLYGGFSDRQIDFNLNGKKGEISEEDFTLGYQCAKLEDTLQSVCIPNLTIKPLPPIQPVGKPDDDIKLRQEHPSRRQPVVGRTDLGIIFDWLQNKAKVKKIIKLDVDDSNHPPHCDEAIEKATKPFDIEVWNWVKIDLCCDTIAKVAPKARHIMLYWSGNNAVLRGWSDSRNGLARLQYLEKVDVFLRSGVEGMERNAKNFKSFQDRLKLRQPRLTITLFDQENLVSATRIFVKKENALHNHKWLKCMDSFSGFIRNVRLSDSQTKSLKPIRIAIIDDGIDTTERKLHGRVSGGQCFCSQDESPSFCVSADGHGTTMAHQISRVFPFAEIISLKLDEHAQSNGTSQFSVRSAADAVQYAKKLNVSIINMSWSVEPTDANKDWLLDLRDSLMLADKNNILMFCAASDQGKTADKSYPGQYSRGPQSTLFKIGAATATGAEYHYVSLKDVDFLFPGRVVEKEQDEEVADSAASMRPKDRSSEGSSIATAFASGLAGIILYILQLVSCYYKDDEDVPAVARYYDRIRDNPRKMKEVFERLAATNMKFVEVWRAFETAENDWRAGGDKIEILSEICTKLLGGLV</sequence>
<gene>
    <name evidence="8" type="ORF">CORC01_11164</name>
</gene>
<dbReference type="RefSeq" id="XP_022470732.1">
    <property type="nucleotide sequence ID" value="XM_022622790.1"/>
</dbReference>
<feature type="region of interest" description="Disordered" evidence="6">
    <location>
        <begin position="727"/>
        <end position="751"/>
    </location>
</feature>
<keyword evidence="2 5" id="KW-0378">Hydrolase</keyword>
<evidence type="ECO:0000256" key="1">
    <source>
        <dbReference type="ARBA" id="ARBA00022670"/>
    </source>
</evidence>
<feature type="compositionally biased region" description="Polar residues" evidence="6">
    <location>
        <begin position="585"/>
        <end position="595"/>
    </location>
</feature>
<dbReference type="SMART" id="SM00248">
    <property type="entry name" value="ANK"/>
    <property type="match status" value="3"/>
</dbReference>
<keyword evidence="4" id="KW-0040">ANK repeat</keyword>
<dbReference type="OrthoDB" id="5093543at2759"/>
<dbReference type="GeneID" id="34564300"/>
<reference evidence="8 9" key="1">
    <citation type="submission" date="2016-09" db="EMBL/GenBank/DDBJ databases">
        <authorList>
            <person name="Capua I."/>
            <person name="De Benedictis P."/>
            <person name="Joannis T."/>
            <person name="Lombin L.H."/>
            <person name="Cattoli G."/>
        </authorList>
    </citation>
    <scope>NUCLEOTIDE SEQUENCE [LARGE SCALE GENOMIC DNA]</scope>
    <source>
        <strain evidence="8 9">IMI 309357</strain>
    </source>
</reference>
<feature type="compositionally biased region" description="Low complexity" evidence="6">
    <location>
        <begin position="735"/>
        <end position="747"/>
    </location>
</feature>
<dbReference type="InterPro" id="IPR000209">
    <property type="entry name" value="Peptidase_S8/S53_dom"/>
</dbReference>
<dbReference type="Gene3D" id="3.40.50.200">
    <property type="entry name" value="Peptidase S8/S53 domain"/>
    <property type="match status" value="1"/>
</dbReference>
<proteinExistence type="inferred from homology"/>
<dbReference type="SUPFAM" id="SSF52743">
    <property type="entry name" value="Subtilisin-like"/>
    <property type="match status" value="1"/>
</dbReference>
<dbReference type="STRING" id="1209926.A0A1G4AWQ4"/>
<keyword evidence="3 5" id="KW-0720">Serine protease</keyword>
<evidence type="ECO:0000313" key="8">
    <source>
        <dbReference type="EMBL" id="OHE93567.1"/>
    </source>
</evidence>
<dbReference type="PRINTS" id="PR00723">
    <property type="entry name" value="SUBTILISIN"/>
</dbReference>
<dbReference type="SUPFAM" id="SSF48403">
    <property type="entry name" value="Ankyrin repeat"/>
    <property type="match status" value="1"/>
</dbReference>
<dbReference type="Pfam" id="PF00082">
    <property type="entry name" value="Peptidase_S8"/>
    <property type="match status" value="1"/>
</dbReference>
<keyword evidence="9" id="KW-1185">Reference proteome</keyword>
<feature type="active site" description="Charge relay system" evidence="5">
    <location>
        <position position="1054"/>
    </location>
</feature>
<feature type="active site" description="Charge relay system" evidence="5">
    <location>
        <position position="1260"/>
    </location>
</feature>
<evidence type="ECO:0000256" key="3">
    <source>
        <dbReference type="ARBA" id="ARBA00022825"/>
    </source>
</evidence>
<dbReference type="GO" id="GO:0004252">
    <property type="term" value="F:serine-type endopeptidase activity"/>
    <property type="evidence" value="ECO:0007669"/>
    <property type="project" value="UniProtKB-UniRule"/>
</dbReference>
<feature type="compositionally biased region" description="Polar residues" evidence="6">
    <location>
        <begin position="629"/>
        <end position="663"/>
    </location>
</feature>
<dbReference type="InterPro" id="IPR036770">
    <property type="entry name" value="Ankyrin_rpt-contain_sf"/>
</dbReference>
<name>A0A1G4AWQ4_9PEZI</name>
<dbReference type="PROSITE" id="PS50088">
    <property type="entry name" value="ANK_REPEAT"/>
    <property type="match status" value="1"/>
</dbReference>
<feature type="domain" description="Peptidase S8/S53" evidence="7">
    <location>
        <begin position="1048"/>
        <end position="1274"/>
    </location>
</feature>